<evidence type="ECO:0000313" key="6">
    <source>
        <dbReference type="Proteomes" id="UP000287563"/>
    </source>
</evidence>
<dbReference type="InterPro" id="IPR035919">
    <property type="entry name" value="EAL_sf"/>
</dbReference>
<feature type="domain" description="EAL" evidence="3">
    <location>
        <begin position="656"/>
        <end position="914"/>
    </location>
</feature>
<keyword evidence="1" id="KW-0812">Transmembrane</keyword>
<keyword evidence="1" id="KW-1133">Transmembrane helix</keyword>
<dbReference type="Pfam" id="PF00563">
    <property type="entry name" value="EAL"/>
    <property type="match status" value="1"/>
</dbReference>
<dbReference type="OrthoDB" id="1316910at2"/>
<dbReference type="NCBIfam" id="TIGR00229">
    <property type="entry name" value="sensory_box"/>
    <property type="match status" value="1"/>
</dbReference>
<dbReference type="InterPro" id="IPR043128">
    <property type="entry name" value="Rev_trsase/Diguanyl_cyclase"/>
</dbReference>
<accession>A0A444JVA9</accession>
<evidence type="ECO:0000259" key="4">
    <source>
        <dbReference type="PROSITE" id="PS50887"/>
    </source>
</evidence>
<dbReference type="PROSITE" id="PS50113">
    <property type="entry name" value="PAC"/>
    <property type="match status" value="1"/>
</dbReference>
<dbReference type="CDD" id="cd00130">
    <property type="entry name" value="PAS"/>
    <property type="match status" value="1"/>
</dbReference>
<evidence type="ECO:0000259" key="3">
    <source>
        <dbReference type="PROSITE" id="PS50883"/>
    </source>
</evidence>
<feature type="domain" description="GGDEF" evidence="4">
    <location>
        <begin position="517"/>
        <end position="647"/>
    </location>
</feature>
<protein>
    <submittedName>
        <fullName evidence="5">EAL domain-containing protein</fullName>
    </submittedName>
</protein>
<evidence type="ECO:0000256" key="1">
    <source>
        <dbReference type="SAM" id="Phobius"/>
    </source>
</evidence>
<dbReference type="PROSITE" id="PS50887">
    <property type="entry name" value="GGDEF"/>
    <property type="match status" value="1"/>
</dbReference>
<dbReference type="InterPro" id="IPR007892">
    <property type="entry name" value="CHASE4"/>
</dbReference>
<dbReference type="EMBL" id="RJLM01000001">
    <property type="protein sequence ID" value="RWX57052.1"/>
    <property type="molecule type" value="Genomic_DNA"/>
</dbReference>
<dbReference type="PANTHER" id="PTHR44757">
    <property type="entry name" value="DIGUANYLATE CYCLASE DGCP"/>
    <property type="match status" value="1"/>
</dbReference>
<dbReference type="AlphaFoldDB" id="A0A444JVA9"/>
<dbReference type="SMART" id="SM00267">
    <property type="entry name" value="GGDEF"/>
    <property type="match status" value="1"/>
</dbReference>
<dbReference type="PROSITE" id="PS50883">
    <property type="entry name" value="EAL"/>
    <property type="match status" value="1"/>
</dbReference>
<dbReference type="InterPro" id="IPR000700">
    <property type="entry name" value="PAS-assoc_C"/>
</dbReference>
<evidence type="ECO:0000259" key="2">
    <source>
        <dbReference type="PROSITE" id="PS50113"/>
    </source>
</evidence>
<dbReference type="Proteomes" id="UP000287563">
    <property type="component" value="Unassembled WGS sequence"/>
</dbReference>
<dbReference type="NCBIfam" id="TIGR00254">
    <property type="entry name" value="GGDEF"/>
    <property type="match status" value="1"/>
</dbReference>
<dbReference type="RefSeq" id="WP_128782366.1">
    <property type="nucleotide sequence ID" value="NZ_RJLM01000001.1"/>
</dbReference>
<reference evidence="5 6" key="1">
    <citation type="submission" date="2018-11" db="EMBL/GenBank/DDBJ databases">
        <title>Photobacterium sp. BEI247 sp. nov., a marine bacterium isolated from Yongle Blue Hole in the South China Sea.</title>
        <authorList>
            <person name="Wang X."/>
        </authorList>
    </citation>
    <scope>NUCLEOTIDE SEQUENCE [LARGE SCALE GENOMIC DNA]</scope>
    <source>
        <strain evidence="6">BEI247</strain>
    </source>
</reference>
<dbReference type="Gene3D" id="3.30.70.270">
    <property type="match status" value="1"/>
</dbReference>
<feature type="domain" description="PAC" evidence="2">
    <location>
        <begin position="434"/>
        <end position="484"/>
    </location>
</feature>
<dbReference type="Pfam" id="PF13426">
    <property type="entry name" value="PAS_9"/>
    <property type="match status" value="1"/>
</dbReference>
<dbReference type="SUPFAM" id="SSF55073">
    <property type="entry name" value="Nucleotide cyclase"/>
    <property type="match status" value="1"/>
</dbReference>
<gene>
    <name evidence="5" type="ORF">EDI28_03155</name>
</gene>
<feature type="transmembrane region" description="Helical" evidence="1">
    <location>
        <begin position="279"/>
        <end position="302"/>
    </location>
</feature>
<dbReference type="InterPro" id="IPR000014">
    <property type="entry name" value="PAS"/>
</dbReference>
<keyword evidence="6" id="KW-1185">Reference proteome</keyword>
<keyword evidence="1" id="KW-0472">Membrane</keyword>
<dbReference type="InterPro" id="IPR035965">
    <property type="entry name" value="PAS-like_dom_sf"/>
</dbReference>
<dbReference type="SUPFAM" id="SSF55785">
    <property type="entry name" value="PYP-like sensor domain (PAS domain)"/>
    <property type="match status" value="1"/>
</dbReference>
<dbReference type="CDD" id="cd01949">
    <property type="entry name" value="GGDEF"/>
    <property type="match status" value="1"/>
</dbReference>
<dbReference type="InterPro" id="IPR000160">
    <property type="entry name" value="GGDEF_dom"/>
</dbReference>
<proteinExistence type="predicted"/>
<dbReference type="SUPFAM" id="SSF141868">
    <property type="entry name" value="EAL domain-like"/>
    <property type="match status" value="1"/>
</dbReference>
<dbReference type="CDD" id="cd01948">
    <property type="entry name" value="EAL"/>
    <property type="match status" value="1"/>
</dbReference>
<dbReference type="InterPro" id="IPR029787">
    <property type="entry name" value="Nucleotide_cyclase"/>
</dbReference>
<feature type="transmembrane region" description="Helical" evidence="1">
    <location>
        <begin position="16"/>
        <end position="38"/>
    </location>
</feature>
<organism evidence="5 6">
    <name type="scientific">Photobacterium chitinilyticum</name>
    <dbReference type="NCBI Taxonomy" id="2485123"/>
    <lineage>
        <taxon>Bacteria</taxon>
        <taxon>Pseudomonadati</taxon>
        <taxon>Pseudomonadota</taxon>
        <taxon>Gammaproteobacteria</taxon>
        <taxon>Vibrionales</taxon>
        <taxon>Vibrionaceae</taxon>
        <taxon>Photobacterium</taxon>
    </lineage>
</organism>
<dbReference type="Pfam" id="PF00990">
    <property type="entry name" value="GGDEF"/>
    <property type="match status" value="1"/>
</dbReference>
<name>A0A444JVA9_9GAMM</name>
<sequence>MRIKNLAPAKLSTRTALLFGAGLFAIAAICLFCARYFFLMNLNDIEQQQILKHSHQARAIIDILVHSQGERSYDWANWDESYYLVTKGDEAYRDRNLYYDGLKNLDLDMMLFLNREGEVIESSMATAQGHSSSIQTEVIEQILSLQGTGEYLNDLISGRIPDVQAQSGFISVSGKVLIVSVTPIRNSLSDSPVGGWLIWGRYLSAVFPSYYSEVLSAENTLVAVTPQDSIESKSIPLTQIENDGKDLAACVVLNDFNGKPLAILKSSRARTIFQEGNQLISWLAVAMLVAAIFTGILTLLAFRRKVGSRFIALEKGLEALVRDEYSTRMVVDGNDEFSMVGEVINQILTKSSHTDSALNDVAQKFEALYSTSNLGLVIVLDGQIVDANDTLASILHYPSGRVLIGQPLLNLCPESGEQSCKIEAMYKAVLAGQRHFDTDMLAADGSWVACKLEVTPIKQQNGEALMLSVKDVSQQKMQEGLIKQLEKYDTVTGLVNRQTLFKLLEYKLTDKQYLTSTSPSLLYIRIERFNIVAGAFGHQMADEVLVAIARELKRVVGKGSLGRVADSEFAFVLTEGSRFTPYRYAKAIIEALDKPILVEGVEVRLSVSVGLVLTTKQALSAEKMMNAAEYATYCAGLKTSRIQLFTDRIAEQQKKHILIQRDISNAIRDGSIYPKFQPLICGTTEEISGFEALARWYHPELGEVSPAQFIPMAESRELIIALGNRILDKSCEFLAQVNSQRREVGLGPLSVHVNLSSPHFSHSQLLPQVQSALTRHQIEPENLTIEITESMLIGSTKQVIHRMQVIKNMGVKLALDDFGTGYSALNSLCEFPLDVVKLDQSFVKRIGVDYQGEILISSVVSMSKALGLKMVAEGVETEQQKLALQALNVEELQGYYFYTPMSYQESLKAALVGYTG</sequence>
<dbReference type="InterPro" id="IPR001633">
    <property type="entry name" value="EAL_dom"/>
</dbReference>
<dbReference type="Pfam" id="PF05228">
    <property type="entry name" value="CHASE4"/>
    <property type="match status" value="1"/>
</dbReference>
<dbReference type="SMART" id="SM00052">
    <property type="entry name" value="EAL"/>
    <property type="match status" value="1"/>
</dbReference>
<dbReference type="PANTHER" id="PTHR44757:SF2">
    <property type="entry name" value="BIOFILM ARCHITECTURE MAINTENANCE PROTEIN MBAA"/>
    <property type="match status" value="1"/>
</dbReference>
<dbReference type="InterPro" id="IPR052155">
    <property type="entry name" value="Biofilm_reg_signaling"/>
</dbReference>
<evidence type="ECO:0000313" key="5">
    <source>
        <dbReference type="EMBL" id="RWX57052.1"/>
    </source>
</evidence>
<dbReference type="Gene3D" id="3.30.450.20">
    <property type="entry name" value="PAS domain"/>
    <property type="match status" value="1"/>
</dbReference>
<comment type="caution">
    <text evidence="5">The sequence shown here is derived from an EMBL/GenBank/DDBJ whole genome shotgun (WGS) entry which is preliminary data.</text>
</comment>
<dbReference type="Gene3D" id="3.20.20.450">
    <property type="entry name" value="EAL domain"/>
    <property type="match status" value="1"/>
</dbReference>